<accession>A0A6J5N0D5</accession>
<reference evidence="1" key="1">
    <citation type="submission" date="2020-04" db="EMBL/GenBank/DDBJ databases">
        <authorList>
            <person name="Chiriac C."/>
            <person name="Salcher M."/>
            <person name="Ghai R."/>
            <person name="Kavagutti S V."/>
        </authorList>
    </citation>
    <scope>NUCLEOTIDE SEQUENCE</scope>
</reference>
<sequence>MLKLTEITLYDLMAEDLDVWIKIDKKFGFNLQIDDENGDILIDEEHIHPCAADSFANFCRRYLACYDRANQSEVA</sequence>
<dbReference type="EMBL" id="LR796557">
    <property type="protein sequence ID" value="CAB4152188.1"/>
    <property type="molecule type" value="Genomic_DNA"/>
</dbReference>
<evidence type="ECO:0000313" key="1">
    <source>
        <dbReference type="EMBL" id="CAB4152188.1"/>
    </source>
</evidence>
<evidence type="ECO:0000313" key="3">
    <source>
        <dbReference type="EMBL" id="CAB5225410.1"/>
    </source>
</evidence>
<protein>
    <submittedName>
        <fullName evidence="1">Uncharacterized protein</fullName>
    </submittedName>
</protein>
<evidence type="ECO:0000313" key="2">
    <source>
        <dbReference type="EMBL" id="CAB4157466.1"/>
    </source>
</evidence>
<organism evidence="1">
    <name type="scientific">uncultured Caudovirales phage</name>
    <dbReference type="NCBI Taxonomy" id="2100421"/>
    <lineage>
        <taxon>Viruses</taxon>
        <taxon>Duplodnaviria</taxon>
        <taxon>Heunggongvirae</taxon>
        <taxon>Uroviricota</taxon>
        <taxon>Caudoviricetes</taxon>
        <taxon>Peduoviridae</taxon>
        <taxon>Maltschvirus</taxon>
        <taxon>Maltschvirus maltsch</taxon>
    </lineage>
</organism>
<proteinExistence type="predicted"/>
<gene>
    <name evidence="1" type="ORF">UFOVP590_57</name>
    <name evidence="2" type="ORF">UFOVP685_27</name>
    <name evidence="3" type="ORF">UFOVP750_25</name>
</gene>
<dbReference type="EMBL" id="LR798345">
    <property type="protein sequence ID" value="CAB5225410.1"/>
    <property type="molecule type" value="Genomic_DNA"/>
</dbReference>
<name>A0A6J5N0D5_9CAUD</name>
<dbReference type="EMBL" id="LR796656">
    <property type="protein sequence ID" value="CAB4157466.1"/>
    <property type="molecule type" value="Genomic_DNA"/>
</dbReference>